<sequence length="138" mass="15738">MVAHRSLFCVQVCQGRLQAIERRVVIKRSTDEADSLEKLLPDFLAKLRAGEFLDRVVHDLREVLICPVSARKSNERKTRRQKSPVRQVVDRGHEFLSRKITGNTKEHQSTGARDSVEPAVFNNAKRIVAGRNINWSHG</sequence>
<dbReference type="EMBL" id="CAEZTD010000048">
    <property type="protein sequence ID" value="CAB4561301.1"/>
    <property type="molecule type" value="Genomic_DNA"/>
</dbReference>
<proteinExistence type="predicted"/>
<evidence type="ECO:0000313" key="1">
    <source>
        <dbReference type="EMBL" id="CAB4561301.1"/>
    </source>
</evidence>
<dbReference type="AlphaFoldDB" id="A0A6J6DBI0"/>
<protein>
    <submittedName>
        <fullName evidence="1">Unannotated protein</fullName>
    </submittedName>
</protein>
<gene>
    <name evidence="1" type="ORF">UFOPK1591_00749</name>
</gene>
<name>A0A6J6DBI0_9ZZZZ</name>
<accession>A0A6J6DBI0</accession>
<organism evidence="1">
    <name type="scientific">freshwater metagenome</name>
    <dbReference type="NCBI Taxonomy" id="449393"/>
    <lineage>
        <taxon>unclassified sequences</taxon>
        <taxon>metagenomes</taxon>
        <taxon>ecological metagenomes</taxon>
    </lineage>
</organism>
<reference evidence="1" key="1">
    <citation type="submission" date="2020-05" db="EMBL/GenBank/DDBJ databases">
        <authorList>
            <person name="Chiriac C."/>
            <person name="Salcher M."/>
            <person name="Ghai R."/>
            <person name="Kavagutti S V."/>
        </authorList>
    </citation>
    <scope>NUCLEOTIDE SEQUENCE</scope>
</reference>